<sequence>MYFKMRYKKGKNPYKNFNQQTNKFYIIKMLQKIFILSLISVQLQLVLASPGVPVRCGMSNDSKSCGTSGGSSWVSSDGGLFYIADCSNIGTLSQAFDTICASCFSGSLQFVNSNQDGCQSTPSMVGDNAPCQKDGVCSYITCGSPQAFNWLKSNGDTKNCYIQSLQALPNIPVGFSILNDYMCQSADGATYFANSYGSYCVETSASCSRNKNWNDKDCNICNANGANSANIYASSDQTQCTNTVSAGVNVPCQTGGSCSNCNSPTGFAFSKSTISGDSSNCFVTSCSATVFPTTGLNDYFCSSCSKSNKFANLAGTACLNIQQSCTRTSNWFDSDCEKCNAGTANAAKKYASADQKSCIDSLPSIPGNLVPCQTGGSCNSCSAPTGFTFTKSTASSDNTNCFITSCLATSIPITNLSDNYCGSCNKANQFANSYGTACVNSKSSCSKKQGWTDEDCQICNANGSSSTNLYASQNKTQCVSIKPTSSASQLMVFIGLIVFSILF</sequence>
<dbReference type="InterPro" id="IPR009670">
    <property type="entry name" value="SerH"/>
</dbReference>
<dbReference type="AlphaFoldDB" id="Q23RQ3"/>
<dbReference type="Proteomes" id="UP000009168">
    <property type="component" value="Unassembled WGS sequence"/>
</dbReference>
<protein>
    <submittedName>
        <fullName evidence="1">Cell surface immobilization antigen</fullName>
    </submittedName>
</protein>
<dbReference type="RefSeq" id="XP_001019429.2">
    <property type="nucleotide sequence ID" value="XM_001019429.2"/>
</dbReference>
<dbReference type="GeneID" id="7824947"/>
<dbReference type="KEGG" id="tet:TTHERM_01101580"/>
<dbReference type="EMBL" id="GG662643">
    <property type="protein sequence ID" value="EAR99184.2"/>
    <property type="molecule type" value="Genomic_DNA"/>
</dbReference>
<dbReference type="InParanoid" id="Q23RQ3"/>
<reference evidence="2" key="1">
    <citation type="journal article" date="2006" name="PLoS Biol.">
        <title>Macronuclear genome sequence of the ciliate Tetrahymena thermophila, a model eukaryote.</title>
        <authorList>
            <person name="Eisen J.A."/>
            <person name="Coyne R.S."/>
            <person name="Wu M."/>
            <person name="Wu D."/>
            <person name="Thiagarajan M."/>
            <person name="Wortman J.R."/>
            <person name="Badger J.H."/>
            <person name="Ren Q."/>
            <person name="Amedeo P."/>
            <person name="Jones K.M."/>
            <person name="Tallon L.J."/>
            <person name="Delcher A.L."/>
            <person name="Salzberg S.L."/>
            <person name="Silva J.C."/>
            <person name="Haas B.J."/>
            <person name="Majoros W.H."/>
            <person name="Farzad M."/>
            <person name="Carlton J.M."/>
            <person name="Smith R.K. Jr."/>
            <person name="Garg J."/>
            <person name="Pearlman R.E."/>
            <person name="Karrer K.M."/>
            <person name="Sun L."/>
            <person name="Manning G."/>
            <person name="Elde N.C."/>
            <person name="Turkewitz A.P."/>
            <person name="Asai D.J."/>
            <person name="Wilkes D.E."/>
            <person name="Wang Y."/>
            <person name="Cai H."/>
            <person name="Collins K."/>
            <person name="Stewart B.A."/>
            <person name="Lee S.R."/>
            <person name="Wilamowska K."/>
            <person name="Weinberg Z."/>
            <person name="Ruzzo W.L."/>
            <person name="Wloga D."/>
            <person name="Gaertig J."/>
            <person name="Frankel J."/>
            <person name="Tsao C.-C."/>
            <person name="Gorovsky M.A."/>
            <person name="Keeling P.J."/>
            <person name="Waller R.F."/>
            <person name="Patron N.J."/>
            <person name="Cherry J.M."/>
            <person name="Stover N.A."/>
            <person name="Krieger C.J."/>
            <person name="del Toro C."/>
            <person name="Ryder H.F."/>
            <person name="Williamson S.C."/>
            <person name="Barbeau R.A."/>
            <person name="Hamilton E.P."/>
            <person name="Orias E."/>
        </authorList>
    </citation>
    <scope>NUCLEOTIDE SEQUENCE [LARGE SCALE GENOMIC DNA]</scope>
    <source>
        <strain evidence="2">SB210</strain>
    </source>
</reference>
<dbReference type="HOGENOM" id="CLU_043902_0_0_1"/>
<name>Q23RQ3_TETTS</name>
<evidence type="ECO:0000313" key="1">
    <source>
        <dbReference type="EMBL" id="EAR99184.2"/>
    </source>
</evidence>
<dbReference type="Pfam" id="PF06873">
    <property type="entry name" value="SerH"/>
    <property type="match status" value="2"/>
</dbReference>
<gene>
    <name evidence="1" type="ORF">TTHERM_01101580</name>
</gene>
<evidence type="ECO:0000313" key="2">
    <source>
        <dbReference type="Proteomes" id="UP000009168"/>
    </source>
</evidence>
<accession>Q23RQ3</accession>
<organism evidence="1 2">
    <name type="scientific">Tetrahymena thermophila (strain SB210)</name>
    <dbReference type="NCBI Taxonomy" id="312017"/>
    <lineage>
        <taxon>Eukaryota</taxon>
        <taxon>Sar</taxon>
        <taxon>Alveolata</taxon>
        <taxon>Ciliophora</taxon>
        <taxon>Intramacronucleata</taxon>
        <taxon>Oligohymenophorea</taxon>
        <taxon>Hymenostomatida</taxon>
        <taxon>Tetrahymenina</taxon>
        <taxon>Tetrahymenidae</taxon>
        <taxon>Tetrahymena</taxon>
    </lineage>
</organism>
<proteinExistence type="predicted"/>
<keyword evidence="2" id="KW-1185">Reference proteome</keyword>